<dbReference type="AlphaFoldDB" id="A1RV18"/>
<evidence type="ECO:0000313" key="2">
    <source>
        <dbReference type="Proteomes" id="UP000002595"/>
    </source>
</evidence>
<dbReference type="EMBL" id="CP000504">
    <property type="protein sequence ID" value="ABL88800.1"/>
    <property type="molecule type" value="Genomic_DNA"/>
</dbReference>
<dbReference type="Proteomes" id="UP000002595">
    <property type="component" value="Chromosome"/>
</dbReference>
<dbReference type="eggNOG" id="arCOG05522">
    <property type="taxonomic scope" value="Archaea"/>
</dbReference>
<dbReference type="RefSeq" id="WP_011763375.1">
    <property type="nucleotide sequence ID" value="NC_008701.1"/>
</dbReference>
<gene>
    <name evidence="1" type="ordered locus">Pisl_1648</name>
</gene>
<organism evidence="1 2">
    <name type="scientific">Pyrobaculum islandicum (strain DSM 4184 / JCM 9189 / GEO3)</name>
    <dbReference type="NCBI Taxonomy" id="384616"/>
    <lineage>
        <taxon>Archaea</taxon>
        <taxon>Thermoproteota</taxon>
        <taxon>Thermoprotei</taxon>
        <taxon>Thermoproteales</taxon>
        <taxon>Thermoproteaceae</taxon>
        <taxon>Pyrobaculum</taxon>
    </lineage>
</organism>
<reference evidence="1" key="1">
    <citation type="submission" date="2006-12" db="EMBL/GenBank/DDBJ databases">
        <title>Complete sequence of Pyrobaculum islandicum DSM 4184.</title>
        <authorList>
            <person name="Copeland A."/>
            <person name="Lucas S."/>
            <person name="Lapidus A."/>
            <person name="Barry K."/>
            <person name="Detter J.C."/>
            <person name="Glavina del Rio T."/>
            <person name="Dalin E."/>
            <person name="Tice H."/>
            <person name="Pitluck S."/>
            <person name="Meincke L."/>
            <person name="Brettin T."/>
            <person name="Bruce D."/>
            <person name="Han C."/>
            <person name="Tapia R."/>
            <person name="Gilna P."/>
            <person name="Schmutz J."/>
            <person name="Larimer F."/>
            <person name="Land M."/>
            <person name="Hauser L."/>
            <person name="Kyrpides N."/>
            <person name="Mikhailova N."/>
            <person name="Cozen A.E."/>
            <person name="Fitz-Gibbon S.T."/>
            <person name="House C.H."/>
            <person name="Saltikov C."/>
            <person name="Lowe T."/>
            <person name="Richardson P."/>
        </authorList>
    </citation>
    <scope>NUCLEOTIDE SEQUENCE [LARGE SCALE GENOMIC DNA]</scope>
    <source>
        <strain evidence="1">DSM 4184</strain>
    </source>
</reference>
<accession>A1RV18</accession>
<evidence type="ECO:0000313" key="1">
    <source>
        <dbReference type="EMBL" id="ABL88800.1"/>
    </source>
</evidence>
<dbReference type="HOGENOM" id="CLU_1243092_0_0_2"/>
<keyword evidence="2" id="KW-1185">Reference proteome</keyword>
<proteinExistence type="predicted"/>
<dbReference type="GeneID" id="4616509"/>
<dbReference type="STRING" id="384616.Pisl_1648"/>
<sequence length="224" mass="26105">MITTLQRSITFPPIRLKKIDDYVIYITTHEVSLEELKERGFDIGKGKGDITRFLERLKIVEVLNGSVRLTALGRRFVTLKEILGLSIYHALFFQRVPQYRLLVEILKEVREVRREDLYNLVNDRISKMSPTAWVNKVAFKTLLQIAEDLNVAKRNGNIYSFLEDPVERSVIEYYERYGVKIGQSFYVRPDAVIIKECGKEEPPYGLYRVDAVCTVSNIYNIFTE</sequence>
<dbReference type="KEGG" id="pis:Pisl_1648"/>
<dbReference type="OrthoDB" id="27387at2157"/>
<protein>
    <submittedName>
        <fullName evidence="1">Uncharacterized protein</fullName>
    </submittedName>
</protein>
<name>A1RV18_PYRIL</name>